<feature type="domain" description="Luciferase-like" evidence="1">
    <location>
        <begin position="15"/>
        <end position="304"/>
    </location>
</feature>
<dbReference type="EMBL" id="JACHJV010000003">
    <property type="protein sequence ID" value="MBB4928574.1"/>
    <property type="molecule type" value="Genomic_DNA"/>
</dbReference>
<evidence type="ECO:0000313" key="2">
    <source>
        <dbReference type="EMBL" id="MBB4928574.1"/>
    </source>
</evidence>
<protein>
    <submittedName>
        <fullName evidence="2">5,10-methylenetetrahydromethanopterin reductase</fullName>
        <ecNumber evidence="2">1.5.98.2</ecNumber>
    </submittedName>
</protein>
<gene>
    <name evidence="2" type="ORF">FHR34_007671</name>
</gene>
<keyword evidence="2" id="KW-0560">Oxidoreductase</keyword>
<dbReference type="PANTHER" id="PTHR43244:SF2">
    <property type="entry name" value="CONSERVED HYPOTHETICAL ALANINE AND PROLINE-RICH PROTEIN"/>
    <property type="match status" value="1"/>
</dbReference>
<reference evidence="2 3" key="1">
    <citation type="submission" date="2020-08" db="EMBL/GenBank/DDBJ databases">
        <title>Sequencing the genomes of 1000 actinobacteria strains.</title>
        <authorList>
            <person name="Klenk H.-P."/>
        </authorList>
    </citation>
    <scope>NUCLEOTIDE SEQUENCE [LARGE SCALE GENOMIC DNA]</scope>
    <source>
        <strain evidence="2 3">DSM 41654</strain>
    </source>
</reference>
<name>A0A7W7W0B0_KITKI</name>
<dbReference type="GO" id="GO:0016705">
    <property type="term" value="F:oxidoreductase activity, acting on paired donors, with incorporation or reduction of molecular oxygen"/>
    <property type="evidence" value="ECO:0007669"/>
    <property type="project" value="InterPro"/>
</dbReference>
<dbReference type="InterPro" id="IPR036661">
    <property type="entry name" value="Luciferase-like_sf"/>
</dbReference>
<keyword evidence="3" id="KW-1185">Reference proteome</keyword>
<sequence length="328" mass="34695">MKISSAFASSLDAPAHIAVAEQLGYERAWLYDTPHQSPDVWMLLALAAERTERIGLGPGVLVPTLRHPMVNAAGAAGLAALAPGRAAVAFGTGFTSARAMGAKPATWAYLREYISAFRGLLAGETVEWQGARLRMMHPSGHAPERPIDIPVAISATGPKGLAIARELGDGLFSVNEETSAARDFSWAALTVHGTVLAEGEALNSPHVMAAAGPGNALAYHFLHEAGQDVRDLPGGEQWLTSIEHTDPRDIHLAIHDQHLVGLNAADRAAWHAGSWEAVPRTTFTGTLEEVRRRLAGVAEAGVTELIYQPSGPDIPAELEAFLKAATGL</sequence>
<proteinExistence type="predicted"/>
<dbReference type="Pfam" id="PF00296">
    <property type="entry name" value="Bac_luciferase"/>
    <property type="match status" value="1"/>
</dbReference>
<dbReference type="InterPro" id="IPR011251">
    <property type="entry name" value="Luciferase-like_dom"/>
</dbReference>
<dbReference type="GO" id="GO:0018537">
    <property type="term" value="F:coenzyme F420-dependent N5,N10-methenyltetrahydromethanopterin reductase activity"/>
    <property type="evidence" value="ECO:0007669"/>
    <property type="project" value="UniProtKB-EC"/>
</dbReference>
<dbReference type="InterPro" id="IPR050564">
    <property type="entry name" value="F420-G6PD/mer"/>
</dbReference>
<organism evidence="2 3">
    <name type="scientific">Kitasatospora kifunensis</name>
    <name type="common">Streptomyces kifunensis</name>
    <dbReference type="NCBI Taxonomy" id="58351"/>
    <lineage>
        <taxon>Bacteria</taxon>
        <taxon>Bacillati</taxon>
        <taxon>Actinomycetota</taxon>
        <taxon>Actinomycetes</taxon>
        <taxon>Kitasatosporales</taxon>
        <taxon>Streptomycetaceae</taxon>
        <taxon>Kitasatospora</taxon>
    </lineage>
</organism>
<evidence type="ECO:0000313" key="3">
    <source>
        <dbReference type="Proteomes" id="UP000540506"/>
    </source>
</evidence>
<accession>A0A7W7W0B0</accession>
<dbReference type="RefSeq" id="WP_184946031.1">
    <property type="nucleotide sequence ID" value="NZ_JACHJV010000003.1"/>
</dbReference>
<dbReference type="AlphaFoldDB" id="A0A7W7W0B0"/>
<dbReference type="PANTHER" id="PTHR43244">
    <property type="match status" value="1"/>
</dbReference>
<dbReference type="Gene3D" id="3.20.20.30">
    <property type="entry name" value="Luciferase-like domain"/>
    <property type="match status" value="1"/>
</dbReference>
<dbReference type="Proteomes" id="UP000540506">
    <property type="component" value="Unassembled WGS sequence"/>
</dbReference>
<evidence type="ECO:0000259" key="1">
    <source>
        <dbReference type="Pfam" id="PF00296"/>
    </source>
</evidence>
<dbReference type="EC" id="1.5.98.2" evidence="2"/>
<dbReference type="SUPFAM" id="SSF51679">
    <property type="entry name" value="Bacterial luciferase-like"/>
    <property type="match status" value="1"/>
</dbReference>
<comment type="caution">
    <text evidence="2">The sequence shown here is derived from an EMBL/GenBank/DDBJ whole genome shotgun (WGS) entry which is preliminary data.</text>
</comment>